<protein>
    <recommendedName>
        <fullName evidence="12">Cysteine--tRNA ligase</fullName>
        <ecNumber evidence="12">6.1.1.16</ecNumber>
    </recommendedName>
    <alternativeName>
        <fullName evidence="12">Cysteinyl-tRNA synthetase</fullName>
        <shortName evidence="12">CysRS</shortName>
    </alternativeName>
</protein>
<evidence type="ECO:0000256" key="11">
    <source>
        <dbReference type="ARBA" id="ARBA00047398"/>
    </source>
</evidence>
<feature type="binding site" evidence="12">
    <location>
        <position position="271"/>
    </location>
    <ligand>
        <name>ATP</name>
        <dbReference type="ChEBI" id="CHEBI:30616"/>
    </ligand>
</feature>
<evidence type="ECO:0000256" key="5">
    <source>
        <dbReference type="ARBA" id="ARBA00022723"/>
    </source>
</evidence>
<evidence type="ECO:0000256" key="4">
    <source>
        <dbReference type="ARBA" id="ARBA00022598"/>
    </source>
</evidence>
<dbReference type="KEGG" id="thb:N186_06075"/>
<feature type="domain" description="Cysteinyl-tRNA synthetase class Ia DALR" evidence="14">
    <location>
        <begin position="358"/>
        <end position="417"/>
    </location>
</feature>
<keyword evidence="10 12" id="KW-0030">Aminoacyl-tRNA synthetase</keyword>
<dbReference type="GO" id="GO:0005737">
    <property type="term" value="C:cytoplasm"/>
    <property type="evidence" value="ECO:0007669"/>
    <property type="project" value="UniProtKB-SubCell"/>
</dbReference>
<dbReference type="InterPro" id="IPR032678">
    <property type="entry name" value="tRNA-synt_1_cat_dom"/>
</dbReference>
<dbReference type="GO" id="GO:0005524">
    <property type="term" value="F:ATP binding"/>
    <property type="evidence" value="ECO:0007669"/>
    <property type="project" value="UniProtKB-UniRule"/>
</dbReference>
<gene>
    <name evidence="12" type="primary">cysS</name>
    <name evidence="15" type="ORF">N186_06075</name>
</gene>
<dbReference type="Gene3D" id="3.40.50.620">
    <property type="entry name" value="HUPs"/>
    <property type="match status" value="1"/>
</dbReference>
<keyword evidence="5 12" id="KW-0479">Metal-binding</keyword>
<keyword evidence="9 12" id="KW-0648">Protein biosynthesis</keyword>
<name>S5ZWL0_9CREN</name>
<dbReference type="Pfam" id="PF09190">
    <property type="entry name" value="DALR_2"/>
    <property type="match status" value="1"/>
</dbReference>
<keyword evidence="8 12" id="KW-0067">ATP-binding</keyword>
<keyword evidence="16" id="KW-1185">Reference proteome</keyword>
<dbReference type="eggNOG" id="arCOG00486">
    <property type="taxonomic scope" value="Archaea"/>
</dbReference>
<dbReference type="HOGENOM" id="CLU_013528_0_1_2"/>
<dbReference type="InterPro" id="IPR009080">
    <property type="entry name" value="tRNAsynth_Ia_anticodon-bd"/>
</dbReference>
<dbReference type="InterPro" id="IPR015273">
    <property type="entry name" value="Cys-tRNA-synt_Ia_DALR"/>
</dbReference>
<feature type="binding site" evidence="12">
    <location>
        <position position="239"/>
    </location>
    <ligand>
        <name>Zn(2+)</name>
        <dbReference type="ChEBI" id="CHEBI:29105"/>
    </ligand>
</feature>
<keyword evidence="3 12" id="KW-0963">Cytoplasm</keyword>
<feature type="binding site" evidence="12">
    <location>
        <position position="210"/>
    </location>
    <ligand>
        <name>Zn(2+)</name>
        <dbReference type="ChEBI" id="CHEBI:29105"/>
    </ligand>
</feature>
<dbReference type="EC" id="6.1.1.16" evidence="12"/>
<comment type="similarity">
    <text evidence="2 12">Belongs to the class-I aminoacyl-tRNA synthetase family.</text>
</comment>
<dbReference type="Proteomes" id="UP000015543">
    <property type="component" value="Chromosome"/>
</dbReference>
<evidence type="ECO:0000259" key="14">
    <source>
        <dbReference type="SMART" id="SM00840"/>
    </source>
</evidence>
<dbReference type="PATRIC" id="fig|1365176.7.peg.1196"/>
<evidence type="ECO:0000256" key="8">
    <source>
        <dbReference type="ARBA" id="ARBA00022840"/>
    </source>
</evidence>
<dbReference type="Gene3D" id="1.20.120.1910">
    <property type="entry name" value="Cysteine-tRNA ligase, C-terminal anti-codon recognition domain"/>
    <property type="match status" value="1"/>
</dbReference>
<dbReference type="GO" id="GO:0004817">
    <property type="term" value="F:cysteine-tRNA ligase activity"/>
    <property type="evidence" value="ECO:0007669"/>
    <property type="project" value="UniProtKB-UniRule"/>
</dbReference>
<evidence type="ECO:0000256" key="2">
    <source>
        <dbReference type="ARBA" id="ARBA00005594"/>
    </source>
</evidence>
<sequence>MVPIVLRVYNTLTRTLEGFEPFEPGKVSMYVCGPTVYDFSHVGHARTYVAFDVVKRYLRLKGHDVVHVQNITDIDDKIINRARDEGRDWREIVDEYTSDYLDALNKLRVFVDMHPRVTEHISDIIEFVQKLIASGHAYVAPSGSVYFDVDTYDDYGRLSGRLDKKMWTQEEFATEKKNPYDFALWKARKPGEPYWDSPWGPGRPGWHIECSVMSSRYLGQRFEIHGGGSDLIFPHHENERAQSESLFGVRPWVKYWMHTGMLQVGGEKMSKSLKNIVPLRDLFREYDPLVVRLWLASAHYRTILQFSDEVLRQAQSNLQRLKSSVALLKKLSREVEIPGRVSDYEIEVLKEMSTLRRDFYENMDDDFNASGAFASVMKLSGLVFSKISSKPSYLLVYRALSLFEEFNRVLGVLDEDLGLGAVEMLPFDEVVDLIVEVRAKLREEKNYELADYIRNRLSSLGIQLMDYGDKTKWLLASK</sequence>
<evidence type="ECO:0000256" key="6">
    <source>
        <dbReference type="ARBA" id="ARBA00022741"/>
    </source>
</evidence>
<dbReference type="PANTHER" id="PTHR10890:SF3">
    <property type="entry name" value="CYSTEINE--TRNA LIGASE, CYTOPLASMIC"/>
    <property type="match status" value="1"/>
</dbReference>
<dbReference type="CDD" id="cd00672">
    <property type="entry name" value="CysRS_core"/>
    <property type="match status" value="1"/>
</dbReference>
<proteinExistence type="inferred from homology"/>
<dbReference type="AlphaFoldDB" id="S5ZWL0"/>
<evidence type="ECO:0000256" key="1">
    <source>
        <dbReference type="ARBA" id="ARBA00004496"/>
    </source>
</evidence>
<dbReference type="PANTHER" id="PTHR10890">
    <property type="entry name" value="CYSTEINYL-TRNA SYNTHETASE"/>
    <property type="match status" value="1"/>
</dbReference>
<dbReference type="InterPro" id="IPR024909">
    <property type="entry name" value="Cys-tRNA/MSH_ligase"/>
</dbReference>
<dbReference type="GO" id="GO:0006423">
    <property type="term" value="P:cysteinyl-tRNA aminoacylation"/>
    <property type="evidence" value="ECO:0007669"/>
    <property type="project" value="UniProtKB-UniRule"/>
</dbReference>
<evidence type="ECO:0000256" key="10">
    <source>
        <dbReference type="ARBA" id="ARBA00023146"/>
    </source>
</evidence>
<organism evidence="15 16">
    <name type="scientific">Thermofilum adornatum</name>
    <dbReference type="NCBI Taxonomy" id="1365176"/>
    <lineage>
        <taxon>Archaea</taxon>
        <taxon>Thermoproteota</taxon>
        <taxon>Thermoprotei</taxon>
        <taxon>Thermofilales</taxon>
        <taxon>Thermofilaceae</taxon>
        <taxon>Thermofilum</taxon>
    </lineage>
</organism>
<keyword evidence="13" id="KW-0175">Coiled coil</keyword>
<dbReference type="HAMAP" id="MF_00041">
    <property type="entry name" value="Cys_tRNA_synth"/>
    <property type="match status" value="1"/>
</dbReference>
<evidence type="ECO:0000256" key="9">
    <source>
        <dbReference type="ARBA" id="ARBA00022917"/>
    </source>
</evidence>
<dbReference type="InterPro" id="IPR015803">
    <property type="entry name" value="Cys-tRNA-ligase"/>
</dbReference>
<evidence type="ECO:0000256" key="3">
    <source>
        <dbReference type="ARBA" id="ARBA00022490"/>
    </source>
</evidence>
<feature type="binding site" evidence="12">
    <location>
        <position position="32"/>
    </location>
    <ligand>
        <name>Zn(2+)</name>
        <dbReference type="ChEBI" id="CHEBI:29105"/>
    </ligand>
</feature>
<comment type="cofactor">
    <cofactor evidence="12">
        <name>Zn(2+)</name>
        <dbReference type="ChEBI" id="CHEBI:29105"/>
    </cofactor>
    <text evidence="12">Binds 1 zinc ion per subunit.</text>
</comment>
<feature type="binding site" evidence="12">
    <location>
        <position position="235"/>
    </location>
    <ligand>
        <name>Zn(2+)</name>
        <dbReference type="ChEBI" id="CHEBI:29105"/>
    </ligand>
</feature>
<evidence type="ECO:0000256" key="7">
    <source>
        <dbReference type="ARBA" id="ARBA00022833"/>
    </source>
</evidence>
<evidence type="ECO:0000313" key="15">
    <source>
        <dbReference type="EMBL" id="AGT35554.1"/>
    </source>
</evidence>
<dbReference type="FunFam" id="3.40.50.620:FF:000068">
    <property type="entry name" value="Cysteine--tRNA ligase"/>
    <property type="match status" value="1"/>
</dbReference>
<dbReference type="NCBIfam" id="TIGR00435">
    <property type="entry name" value="cysS"/>
    <property type="match status" value="1"/>
</dbReference>
<dbReference type="SMART" id="SM00840">
    <property type="entry name" value="DALR_2"/>
    <property type="match status" value="1"/>
</dbReference>
<evidence type="ECO:0000256" key="13">
    <source>
        <dbReference type="SAM" id="Coils"/>
    </source>
</evidence>
<dbReference type="EMBL" id="CP006646">
    <property type="protein sequence ID" value="AGT35554.1"/>
    <property type="molecule type" value="Genomic_DNA"/>
</dbReference>
<accession>S5ZWL0</accession>
<keyword evidence="6 12" id="KW-0547">Nucleotide-binding</keyword>
<dbReference type="GO" id="GO:0008270">
    <property type="term" value="F:zinc ion binding"/>
    <property type="evidence" value="ECO:0007669"/>
    <property type="project" value="UniProtKB-UniRule"/>
</dbReference>
<dbReference type="SUPFAM" id="SSF47323">
    <property type="entry name" value="Anticodon-binding domain of a subclass of class I aminoacyl-tRNA synthetases"/>
    <property type="match status" value="1"/>
</dbReference>
<feature type="short sequence motif" description="'KMSKS' region" evidence="12">
    <location>
        <begin position="268"/>
        <end position="272"/>
    </location>
</feature>
<evidence type="ECO:0000313" key="16">
    <source>
        <dbReference type="Proteomes" id="UP000015543"/>
    </source>
</evidence>
<dbReference type="InterPro" id="IPR014729">
    <property type="entry name" value="Rossmann-like_a/b/a_fold"/>
</dbReference>
<evidence type="ECO:0000256" key="12">
    <source>
        <dbReference type="HAMAP-Rule" id="MF_00041"/>
    </source>
</evidence>
<dbReference type="SUPFAM" id="SSF52374">
    <property type="entry name" value="Nucleotidylyl transferase"/>
    <property type="match status" value="1"/>
</dbReference>
<keyword evidence="4 12" id="KW-0436">Ligase</keyword>
<feature type="coiled-coil region" evidence="13">
    <location>
        <begin position="304"/>
        <end position="331"/>
    </location>
</feature>
<dbReference type="Pfam" id="PF01406">
    <property type="entry name" value="tRNA-synt_1e"/>
    <property type="match status" value="1"/>
</dbReference>
<comment type="catalytic activity">
    <reaction evidence="11 12">
        <text>tRNA(Cys) + L-cysteine + ATP = L-cysteinyl-tRNA(Cys) + AMP + diphosphate</text>
        <dbReference type="Rhea" id="RHEA:17773"/>
        <dbReference type="Rhea" id="RHEA-COMP:9661"/>
        <dbReference type="Rhea" id="RHEA-COMP:9679"/>
        <dbReference type="ChEBI" id="CHEBI:30616"/>
        <dbReference type="ChEBI" id="CHEBI:33019"/>
        <dbReference type="ChEBI" id="CHEBI:35235"/>
        <dbReference type="ChEBI" id="CHEBI:78442"/>
        <dbReference type="ChEBI" id="CHEBI:78517"/>
        <dbReference type="ChEBI" id="CHEBI:456215"/>
        <dbReference type="EC" id="6.1.1.16"/>
    </reaction>
</comment>
<dbReference type="PRINTS" id="PR00983">
    <property type="entry name" value="TRNASYNTHCYS"/>
</dbReference>
<reference evidence="15 16" key="1">
    <citation type="journal article" date="2013" name="Genome Announc.">
        <title>Complete Genomic Sequence of 'Thermofilum adornatus' Strain 1910bT, a Hyperthermophilic Anaerobic Organotrophic Crenarchaeon.</title>
        <authorList>
            <person name="Dominova I.N."/>
            <person name="Kublanov I.V."/>
            <person name="Podosokorskaya O.A."/>
            <person name="Derbikova K.S."/>
            <person name="Patrushev M.V."/>
            <person name="Toshchakov S.V."/>
        </authorList>
    </citation>
    <scope>NUCLEOTIDE SEQUENCE [LARGE SCALE GENOMIC DNA]</scope>
    <source>
        <strain evidence="16">1910b</strain>
    </source>
</reference>
<comment type="subcellular location">
    <subcellularLocation>
        <location evidence="1 12">Cytoplasm</location>
    </subcellularLocation>
</comment>
<feature type="short sequence motif" description="'HIGH' region" evidence="12">
    <location>
        <begin position="34"/>
        <end position="44"/>
    </location>
</feature>
<keyword evidence="7 12" id="KW-0862">Zinc</keyword>